<dbReference type="AlphaFoldDB" id="A0AAD4J2Z7"/>
<dbReference type="GO" id="GO:0010444">
    <property type="term" value="P:guard mother cell differentiation"/>
    <property type="evidence" value="ECO:0007669"/>
    <property type="project" value="UniProtKB-ARBA"/>
</dbReference>
<evidence type="ECO:0000256" key="1">
    <source>
        <dbReference type="ARBA" id="ARBA00009065"/>
    </source>
</evidence>
<dbReference type="Gene3D" id="1.10.472.10">
    <property type="entry name" value="Cyclin-like"/>
    <property type="match status" value="2"/>
</dbReference>
<keyword evidence="2" id="KW-0132">Cell division</keyword>
<dbReference type="InterPro" id="IPR048258">
    <property type="entry name" value="Cyclins_cyclin-box"/>
</dbReference>
<dbReference type="InterPro" id="IPR039361">
    <property type="entry name" value="Cyclin"/>
</dbReference>
<feature type="domain" description="Cyclin-like" evidence="6">
    <location>
        <begin position="97"/>
        <end position="185"/>
    </location>
</feature>
<dbReference type="GO" id="GO:0051301">
    <property type="term" value="P:cell division"/>
    <property type="evidence" value="ECO:0007669"/>
    <property type="project" value="UniProtKB-KW"/>
</dbReference>
<evidence type="ECO:0000259" key="6">
    <source>
        <dbReference type="SMART" id="SM00385"/>
    </source>
</evidence>
<evidence type="ECO:0000313" key="8">
    <source>
        <dbReference type="EMBL" id="KAH6825994.1"/>
    </source>
</evidence>
<dbReference type="CDD" id="cd20544">
    <property type="entry name" value="CYCLIN_AtCycD-like_rpt2"/>
    <property type="match status" value="1"/>
</dbReference>
<evidence type="ECO:0000313" key="9">
    <source>
        <dbReference type="Proteomes" id="UP001190926"/>
    </source>
</evidence>
<comment type="caution">
    <text evidence="8">The sequence shown here is derived from an EMBL/GenBank/DDBJ whole genome shotgun (WGS) entry which is preliminary data.</text>
</comment>
<dbReference type="PROSITE" id="PS00292">
    <property type="entry name" value="CYCLINS"/>
    <property type="match status" value="1"/>
</dbReference>
<dbReference type="InterPro" id="IPR036915">
    <property type="entry name" value="Cyclin-like_sf"/>
</dbReference>
<accession>A0AAD4J2Z7</accession>
<evidence type="ECO:0000256" key="5">
    <source>
        <dbReference type="RuleBase" id="RU000383"/>
    </source>
</evidence>
<keyword evidence="9" id="KW-1185">Reference proteome</keyword>
<dbReference type="PANTHER" id="PTHR10177">
    <property type="entry name" value="CYCLINS"/>
    <property type="match status" value="1"/>
</dbReference>
<dbReference type="InterPro" id="IPR006671">
    <property type="entry name" value="Cyclin_N"/>
</dbReference>
<keyword evidence="3 5" id="KW-0195">Cyclin</keyword>
<dbReference type="EMBL" id="SDAM02000167">
    <property type="protein sequence ID" value="KAH6825994.1"/>
    <property type="molecule type" value="Genomic_DNA"/>
</dbReference>
<comment type="similarity">
    <text evidence="1">Belongs to the cyclin family. Cyclin D subfamily.</text>
</comment>
<proteinExistence type="inferred from homology"/>
<keyword evidence="4" id="KW-0131">Cell cycle</keyword>
<dbReference type="InterPro" id="IPR004367">
    <property type="entry name" value="Cyclin_C-dom"/>
</dbReference>
<dbReference type="SUPFAM" id="SSF47954">
    <property type="entry name" value="Cyclin-like"/>
    <property type="match status" value="1"/>
</dbReference>
<dbReference type="GO" id="GO:0048316">
    <property type="term" value="P:seed development"/>
    <property type="evidence" value="ECO:0007669"/>
    <property type="project" value="UniProtKB-ARBA"/>
</dbReference>
<dbReference type="Proteomes" id="UP001190926">
    <property type="component" value="Unassembled WGS sequence"/>
</dbReference>
<dbReference type="FunFam" id="1.10.472.10:FF:000070">
    <property type="entry name" value="CYCLIN D32"/>
    <property type="match status" value="1"/>
</dbReference>
<dbReference type="SMART" id="SM00385">
    <property type="entry name" value="CYCLIN"/>
    <property type="match status" value="1"/>
</dbReference>
<evidence type="ECO:0000256" key="3">
    <source>
        <dbReference type="ARBA" id="ARBA00023127"/>
    </source>
</evidence>
<name>A0AAD4J2Z7_PERFH</name>
<dbReference type="FunFam" id="1.10.472.10:FF:000060">
    <property type="entry name" value="D6-type cyclin"/>
    <property type="match status" value="1"/>
</dbReference>
<feature type="domain" description="Cyclin C-terminal" evidence="7">
    <location>
        <begin position="194"/>
        <end position="303"/>
    </location>
</feature>
<reference evidence="8 9" key="1">
    <citation type="journal article" date="2021" name="Nat. Commun.">
        <title>Incipient diploidization of the medicinal plant Perilla within 10,000 years.</title>
        <authorList>
            <person name="Zhang Y."/>
            <person name="Shen Q."/>
            <person name="Leng L."/>
            <person name="Zhang D."/>
            <person name="Chen S."/>
            <person name="Shi Y."/>
            <person name="Ning Z."/>
            <person name="Chen S."/>
        </authorList>
    </citation>
    <scope>NUCLEOTIDE SEQUENCE [LARGE SCALE GENOMIC DNA]</scope>
    <source>
        <strain evidence="9">cv. PC099</strain>
    </source>
</reference>
<dbReference type="CDD" id="cd20543">
    <property type="entry name" value="CYCLIN_AtCycD-like_rpt1"/>
    <property type="match status" value="1"/>
</dbReference>
<dbReference type="InterPro" id="IPR013763">
    <property type="entry name" value="Cyclin-like_dom"/>
</dbReference>
<protein>
    <submittedName>
        <fullName evidence="8">CYCLIN D3</fullName>
    </submittedName>
</protein>
<evidence type="ECO:0000259" key="7">
    <source>
        <dbReference type="SMART" id="SM01332"/>
    </source>
</evidence>
<sequence>MAIERNAEKSLLDALYCEEEKWGDVEEEDDVESSITFTLNDAANSNVSLSPLLLLEQDLFWDDEELQTLFSKERETRPESNGGTAFSLSLARKESVEWILGINAHYGFSALTAILAVNYLDRFLCSLTVPKDKPWMMQLAAVTCLSLAAKVEETDVPLLLDLQVEGTKYVFESKTIQRMELLVLSGLKWRMNPVTPVSFLDHIIRRLGLKSYVHWEFLRSCENLLLSVASDPRFTLYLPSVLATATMLHVIHRFEPCSAVDYEHQLLGVLKINKEEVDECYEVITERRRVEEQQMRVASLSRVFVEAVGSPH</sequence>
<dbReference type="Pfam" id="PF00134">
    <property type="entry name" value="Cyclin_N"/>
    <property type="match status" value="1"/>
</dbReference>
<organism evidence="8 9">
    <name type="scientific">Perilla frutescens var. hirtella</name>
    <name type="common">Perilla citriodora</name>
    <name type="synonym">Perilla setoyensis</name>
    <dbReference type="NCBI Taxonomy" id="608512"/>
    <lineage>
        <taxon>Eukaryota</taxon>
        <taxon>Viridiplantae</taxon>
        <taxon>Streptophyta</taxon>
        <taxon>Embryophyta</taxon>
        <taxon>Tracheophyta</taxon>
        <taxon>Spermatophyta</taxon>
        <taxon>Magnoliopsida</taxon>
        <taxon>eudicotyledons</taxon>
        <taxon>Gunneridae</taxon>
        <taxon>Pentapetalae</taxon>
        <taxon>asterids</taxon>
        <taxon>lamiids</taxon>
        <taxon>Lamiales</taxon>
        <taxon>Lamiaceae</taxon>
        <taxon>Nepetoideae</taxon>
        <taxon>Elsholtzieae</taxon>
        <taxon>Perilla</taxon>
    </lineage>
</organism>
<evidence type="ECO:0000256" key="2">
    <source>
        <dbReference type="ARBA" id="ARBA00022618"/>
    </source>
</evidence>
<dbReference type="Pfam" id="PF02984">
    <property type="entry name" value="Cyclin_C"/>
    <property type="match status" value="1"/>
</dbReference>
<dbReference type="SMART" id="SM01332">
    <property type="entry name" value="Cyclin_C"/>
    <property type="match status" value="1"/>
</dbReference>
<evidence type="ECO:0000256" key="4">
    <source>
        <dbReference type="ARBA" id="ARBA00023306"/>
    </source>
</evidence>
<gene>
    <name evidence="8" type="ORF">C2S53_001431</name>
</gene>